<dbReference type="PANTHER" id="PTHR11070:SF2">
    <property type="entry name" value="ATP-DEPENDENT DNA HELICASE SRS2"/>
    <property type="match status" value="1"/>
</dbReference>
<name>A0A7I7M321_9MYCO</name>
<dbReference type="PANTHER" id="PTHR11070">
    <property type="entry name" value="UVRD / RECB / PCRA DNA HELICASE FAMILY MEMBER"/>
    <property type="match status" value="1"/>
</dbReference>
<gene>
    <name evidence="3" type="ORF">MPSYJ_00260</name>
</gene>
<accession>A0A7I7M321</accession>
<dbReference type="GO" id="GO:0005524">
    <property type="term" value="F:ATP binding"/>
    <property type="evidence" value="ECO:0007669"/>
    <property type="project" value="InterPro"/>
</dbReference>
<evidence type="ECO:0000259" key="1">
    <source>
        <dbReference type="Pfam" id="PF08378"/>
    </source>
</evidence>
<dbReference type="Proteomes" id="UP000466514">
    <property type="component" value="Chromosome"/>
</dbReference>
<feature type="domain" description="NERD" evidence="1">
    <location>
        <begin position="15"/>
        <end position="124"/>
    </location>
</feature>
<feature type="domain" description="UvrD-like helicase C-terminal" evidence="2">
    <location>
        <begin position="490"/>
        <end position="528"/>
    </location>
</feature>
<dbReference type="AlphaFoldDB" id="A0A7I7M321"/>
<dbReference type="Pfam" id="PF08378">
    <property type="entry name" value="NERD"/>
    <property type="match status" value="1"/>
</dbReference>
<keyword evidence="4" id="KW-1185">Reference proteome</keyword>
<proteinExistence type="predicted"/>
<dbReference type="EMBL" id="AP022574">
    <property type="protein sequence ID" value="BBX66565.1"/>
    <property type="molecule type" value="Genomic_DNA"/>
</dbReference>
<dbReference type="InterPro" id="IPR027417">
    <property type="entry name" value="P-loop_NTPase"/>
</dbReference>
<organism evidence="3 4">
    <name type="scientific">Mycolicibacterium psychrotolerans</name>
    <dbReference type="NCBI Taxonomy" id="216929"/>
    <lineage>
        <taxon>Bacteria</taxon>
        <taxon>Bacillati</taxon>
        <taxon>Actinomycetota</taxon>
        <taxon>Actinomycetes</taxon>
        <taxon>Mycobacteriales</taxon>
        <taxon>Mycobacteriaceae</taxon>
        <taxon>Mycolicibacterium</taxon>
    </lineage>
</organism>
<dbReference type="GO" id="GO:0000725">
    <property type="term" value="P:recombinational repair"/>
    <property type="evidence" value="ECO:0007669"/>
    <property type="project" value="TreeGrafter"/>
</dbReference>
<dbReference type="GO" id="GO:0003677">
    <property type="term" value="F:DNA binding"/>
    <property type="evidence" value="ECO:0007669"/>
    <property type="project" value="InterPro"/>
</dbReference>
<protein>
    <submittedName>
        <fullName evidence="3">Nuclease</fullName>
    </submittedName>
</protein>
<reference evidence="3 4" key="1">
    <citation type="journal article" date="2019" name="Emerg. Microbes Infect.">
        <title>Comprehensive subspecies identification of 175 nontuberculous mycobacteria species based on 7547 genomic profiles.</title>
        <authorList>
            <person name="Matsumoto Y."/>
            <person name="Kinjo T."/>
            <person name="Motooka D."/>
            <person name="Nabeya D."/>
            <person name="Jung N."/>
            <person name="Uechi K."/>
            <person name="Horii T."/>
            <person name="Iida T."/>
            <person name="Fujita J."/>
            <person name="Nakamura S."/>
        </authorList>
    </citation>
    <scope>NUCLEOTIDE SEQUENCE [LARGE SCALE GENOMIC DNA]</scope>
    <source>
        <strain evidence="3 4">JCM 13323</strain>
    </source>
</reference>
<dbReference type="RefSeq" id="WP_163719649.1">
    <property type="nucleotide sequence ID" value="NZ_AP022574.1"/>
</dbReference>
<dbReference type="InterPro" id="IPR000212">
    <property type="entry name" value="DNA_helicase_UvrD/REP"/>
</dbReference>
<evidence type="ECO:0000313" key="3">
    <source>
        <dbReference type="EMBL" id="BBX66565.1"/>
    </source>
</evidence>
<sequence length="551" mass="62175">MTITVSETPRLANGAERRVWQALIDQLEPGDLVIPGKRVTDHLKDHEIDFFVAIEGAGIVCVEVKGGEVWHDGESWRQKRRGHEHKIDPVRQAREACYALRDFVEKDPRWTQGRLRWDHVVVLPNTDLPDGFALPDCPRWKVIDRTDLPDIVAKLREVLQSQELERPLLSRAGIAELNESLSGRGLPQRSVVARALENEDAADVLTEHQSVILDAIRLLHRVEIRGGAGSGKTFLAMEQARRLARDGQRVALVCYSHGLASYLERITATWNRRQQPAYVGEFHDLGKTWGAPAGPDESLRTDETVEFWERHLPAQMTELAMQLDQGHRFDAIVVDEAQDFADAWWDPLLAALRDDETGGLYVFTDEGQRVFHRHGSPPVPLVPLVLDHNLRNTRQIANAFQPLVDHPMRFLGGEGPAVKYVACTREESMDAGDDEVDALLEQGWRPEDVALLTTGSRHPEQRERQAAGSAAYWDSFWDADQVFYGHVLGFKGLERRAVVLVVNEESAFERSRERLYVGLSRARDQLVVCGDPDFLREVGGPDLARRLNIDA</sequence>
<dbReference type="InterPro" id="IPR027785">
    <property type="entry name" value="UvrD-like_helicase_C"/>
</dbReference>
<evidence type="ECO:0000259" key="2">
    <source>
        <dbReference type="Pfam" id="PF13538"/>
    </source>
</evidence>
<dbReference type="SUPFAM" id="SSF52540">
    <property type="entry name" value="P-loop containing nucleoside triphosphate hydrolases"/>
    <property type="match status" value="1"/>
</dbReference>
<dbReference type="InterPro" id="IPR011528">
    <property type="entry name" value="NERD"/>
</dbReference>
<dbReference type="GO" id="GO:0043138">
    <property type="term" value="F:3'-5' DNA helicase activity"/>
    <property type="evidence" value="ECO:0007669"/>
    <property type="project" value="TreeGrafter"/>
</dbReference>
<dbReference type="Gene3D" id="3.40.50.300">
    <property type="entry name" value="P-loop containing nucleotide triphosphate hydrolases"/>
    <property type="match status" value="2"/>
</dbReference>
<dbReference type="Pfam" id="PF13538">
    <property type="entry name" value="UvrD_C_2"/>
    <property type="match status" value="1"/>
</dbReference>
<dbReference type="KEGG" id="mpsc:MPSYJ_00260"/>
<evidence type="ECO:0000313" key="4">
    <source>
        <dbReference type="Proteomes" id="UP000466514"/>
    </source>
</evidence>